<feature type="binding site" evidence="3">
    <location>
        <position position="138"/>
    </location>
    <ligand>
        <name>a divalent metal cation</name>
        <dbReference type="ChEBI" id="CHEBI:60240"/>
    </ligand>
</feature>
<comment type="caution">
    <text evidence="5">The sequence shown here is derived from an EMBL/GenBank/DDBJ whole genome shotgun (WGS) entry which is preliminary data.</text>
</comment>
<dbReference type="RefSeq" id="WP_115403029.1">
    <property type="nucleotide sequence ID" value="NZ_QPKV01000004.1"/>
</dbReference>
<dbReference type="EMBL" id="QPKV01000004">
    <property type="protein sequence ID" value="RDC56300.1"/>
    <property type="molecule type" value="Genomic_DNA"/>
</dbReference>
<name>A0A369PVL3_9SPHI</name>
<evidence type="ECO:0000256" key="4">
    <source>
        <dbReference type="SAM" id="Coils"/>
    </source>
</evidence>
<comment type="similarity">
    <text evidence="1">Belongs to the DinB family.</text>
</comment>
<dbReference type="InterPro" id="IPR034660">
    <property type="entry name" value="DinB/YfiT-like"/>
</dbReference>
<organism evidence="5 6">
    <name type="scientific">Pedobacter chinensis</name>
    <dbReference type="NCBI Taxonomy" id="2282421"/>
    <lineage>
        <taxon>Bacteria</taxon>
        <taxon>Pseudomonadati</taxon>
        <taxon>Bacteroidota</taxon>
        <taxon>Sphingobacteriia</taxon>
        <taxon>Sphingobacteriales</taxon>
        <taxon>Sphingobacteriaceae</taxon>
        <taxon>Pedobacter</taxon>
    </lineage>
</organism>
<evidence type="ECO:0000313" key="5">
    <source>
        <dbReference type="EMBL" id="RDC56300.1"/>
    </source>
</evidence>
<keyword evidence="4" id="KW-0175">Coiled coil</keyword>
<dbReference type="GO" id="GO:0046872">
    <property type="term" value="F:metal ion binding"/>
    <property type="evidence" value="ECO:0007669"/>
    <property type="project" value="UniProtKB-KW"/>
</dbReference>
<dbReference type="AlphaFoldDB" id="A0A369PVL3"/>
<dbReference type="Pfam" id="PF05163">
    <property type="entry name" value="DinB"/>
    <property type="match status" value="1"/>
</dbReference>
<dbReference type="InterPro" id="IPR007837">
    <property type="entry name" value="DinB"/>
</dbReference>
<feature type="binding site" evidence="3">
    <location>
        <position position="134"/>
    </location>
    <ligand>
        <name>a divalent metal cation</name>
        <dbReference type="ChEBI" id="CHEBI:60240"/>
    </ligand>
</feature>
<feature type="binding site" evidence="3">
    <location>
        <position position="46"/>
    </location>
    <ligand>
        <name>a divalent metal cation</name>
        <dbReference type="ChEBI" id="CHEBI:60240"/>
    </ligand>
</feature>
<evidence type="ECO:0000313" key="6">
    <source>
        <dbReference type="Proteomes" id="UP000253961"/>
    </source>
</evidence>
<keyword evidence="6" id="KW-1185">Reference proteome</keyword>
<accession>A0A369PVL3</accession>
<protein>
    <submittedName>
        <fullName evidence="5">DinB family protein</fullName>
    </submittedName>
</protein>
<feature type="coiled-coil region" evidence="4">
    <location>
        <begin position="68"/>
        <end position="102"/>
    </location>
</feature>
<evidence type="ECO:0000256" key="1">
    <source>
        <dbReference type="ARBA" id="ARBA00008635"/>
    </source>
</evidence>
<evidence type="ECO:0000256" key="2">
    <source>
        <dbReference type="ARBA" id="ARBA00022723"/>
    </source>
</evidence>
<dbReference type="SUPFAM" id="SSF109854">
    <property type="entry name" value="DinB/YfiT-like putative metalloenzymes"/>
    <property type="match status" value="1"/>
</dbReference>
<sequence>MLVKLLLGEFLREAESTRKLLHSIPQNILNFKPSTTSWTTGQLAWHIAEIYNWYPYTVHGNVFNMDEYEDVERDYTDIEKIKARFEENFKKAKQSLETATDEQMSDLWKMTVGEKTVLPETPRIQVIRGFLMNHIYHHRGEMIIYLRINGCKVPGLYGPTYEDEQAMQAEAKPTE</sequence>
<dbReference type="OrthoDB" id="119432at2"/>
<proteinExistence type="inferred from homology"/>
<gene>
    <name evidence="5" type="ORF">DU508_11875</name>
</gene>
<dbReference type="Proteomes" id="UP000253961">
    <property type="component" value="Unassembled WGS sequence"/>
</dbReference>
<reference evidence="5 6" key="1">
    <citation type="submission" date="2018-07" db="EMBL/GenBank/DDBJ databases">
        <title>Pedobacter sp. nov., isolated from soil.</title>
        <authorList>
            <person name="Zhou L.Y."/>
            <person name="Du Z.J."/>
        </authorList>
    </citation>
    <scope>NUCLEOTIDE SEQUENCE [LARGE SCALE GENOMIC DNA]</scope>
    <source>
        <strain evidence="5 6">JDX94</strain>
    </source>
</reference>
<evidence type="ECO:0000256" key="3">
    <source>
        <dbReference type="PIRSR" id="PIRSR607837-1"/>
    </source>
</evidence>
<dbReference type="Gene3D" id="1.20.120.450">
    <property type="entry name" value="dinb family like domain"/>
    <property type="match status" value="1"/>
</dbReference>
<keyword evidence="2 3" id="KW-0479">Metal-binding</keyword>